<proteinExistence type="predicted"/>
<comment type="caution">
    <text evidence="4">The sequence shown here is derived from an EMBL/GenBank/DDBJ whole genome shotgun (WGS) entry which is preliminary data.</text>
</comment>
<gene>
    <name evidence="4" type="primary">holB</name>
    <name evidence="4" type="ORF">EYC98_10895</name>
</gene>
<keyword evidence="5" id="KW-1185">Reference proteome</keyword>
<name>A0ABT3TGD8_9GAMM</name>
<dbReference type="NCBIfam" id="TIGR00678">
    <property type="entry name" value="holB"/>
    <property type="match status" value="1"/>
</dbReference>
<dbReference type="Gene3D" id="3.40.50.300">
    <property type="entry name" value="P-loop containing nucleotide triphosphate hydrolases"/>
    <property type="match status" value="1"/>
</dbReference>
<comment type="catalytic activity">
    <reaction evidence="3">
        <text>DNA(n) + a 2'-deoxyribonucleoside 5'-triphosphate = DNA(n+1) + diphosphate</text>
        <dbReference type="Rhea" id="RHEA:22508"/>
        <dbReference type="Rhea" id="RHEA-COMP:17339"/>
        <dbReference type="Rhea" id="RHEA-COMP:17340"/>
        <dbReference type="ChEBI" id="CHEBI:33019"/>
        <dbReference type="ChEBI" id="CHEBI:61560"/>
        <dbReference type="ChEBI" id="CHEBI:173112"/>
        <dbReference type="EC" id="2.7.7.7"/>
    </reaction>
</comment>
<keyword evidence="4" id="KW-0548">Nucleotidyltransferase</keyword>
<dbReference type="SUPFAM" id="SSF52540">
    <property type="entry name" value="P-loop containing nucleoside triphosphate hydrolases"/>
    <property type="match status" value="1"/>
</dbReference>
<keyword evidence="4" id="KW-0808">Transferase</keyword>
<dbReference type="Proteomes" id="UP001143362">
    <property type="component" value="Unassembled WGS sequence"/>
</dbReference>
<dbReference type="InterPro" id="IPR027417">
    <property type="entry name" value="P-loop_NTPase"/>
</dbReference>
<evidence type="ECO:0000256" key="2">
    <source>
        <dbReference type="ARBA" id="ARBA00022932"/>
    </source>
</evidence>
<dbReference type="InterPro" id="IPR004622">
    <property type="entry name" value="DNA_pol_HolB"/>
</dbReference>
<evidence type="ECO:0000256" key="1">
    <source>
        <dbReference type="ARBA" id="ARBA00012417"/>
    </source>
</evidence>
<evidence type="ECO:0000313" key="4">
    <source>
        <dbReference type="EMBL" id="MCX2981371.1"/>
    </source>
</evidence>
<reference evidence="4" key="1">
    <citation type="submission" date="2019-02" db="EMBL/GenBank/DDBJ databases">
        <authorList>
            <person name="Li S.-H."/>
        </authorList>
    </citation>
    <scope>NUCLEOTIDE SEQUENCE</scope>
    <source>
        <strain evidence="4">IMCC14734</strain>
    </source>
</reference>
<keyword evidence="2" id="KW-0239">DNA-directed DNA polymerase</keyword>
<evidence type="ECO:0000313" key="5">
    <source>
        <dbReference type="Proteomes" id="UP001143362"/>
    </source>
</evidence>
<organism evidence="4 5">
    <name type="scientific">Candidatus Litorirhabdus singularis</name>
    <dbReference type="NCBI Taxonomy" id="2518993"/>
    <lineage>
        <taxon>Bacteria</taxon>
        <taxon>Pseudomonadati</taxon>
        <taxon>Pseudomonadota</taxon>
        <taxon>Gammaproteobacteria</taxon>
        <taxon>Cellvibrionales</taxon>
        <taxon>Halieaceae</taxon>
        <taxon>Candidatus Litorirhabdus</taxon>
    </lineage>
</organism>
<dbReference type="PANTHER" id="PTHR11669">
    <property type="entry name" value="REPLICATION FACTOR C / DNA POLYMERASE III GAMMA-TAU SUBUNIT"/>
    <property type="match status" value="1"/>
</dbReference>
<dbReference type="RefSeq" id="WP_279245372.1">
    <property type="nucleotide sequence ID" value="NZ_SHNN01000002.1"/>
</dbReference>
<dbReference type="EC" id="2.7.7.7" evidence="1"/>
<evidence type="ECO:0000256" key="3">
    <source>
        <dbReference type="ARBA" id="ARBA00049244"/>
    </source>
</evidence>
<dbReference type="EMBL" id="SHNN01000002">
    <property type="protein sequence ID" value="MCX2981371.1"/>
    <property type="molecule type" value="Genomic_DNA"/>
</dbReference>
<dbReference type="Pfam" id="PF13177">
    <property type="entry name" value="DNA_pol3_delta2"/>
    <property type="match status" value="1"/>
</dbReference>
<dbReference type="GO" id="GO:0003887">
    <property type="term" value="F:DNA-directed DNA polymerase activity"/>
    <property type="evidence" value="ECO:0007669"/>
    <property type="project" value="UniProtKB-EC"/>
</dbReference>
<protein>
    <recommendedName>
        <fullName evidence="1">DNA-directed DNA polymerase</fullName>
        <ecNumber evidence="1">2.7.7.7</ecNumber>
    </recommendedName>
</protein>
<sequence>MLTPDKSWPLAPLPWQQPQWQQLQQALLDDSFPPALLLAGNVGIGKQQFAAALTARLLCYAPVAGTACGDCKSCVLLRAGNHGDLLWLAPEAGKRVIKVDQVRAAIHFANQTPGLGARKVIALDPAEALNVNGSNALLKSLEEPSESTSIILVSHVAGALPATIRSRCQRLNLAQPAATEATAWLTTVCGDPALAAELLEASDNRPMLAAELYRSDGMDALRALREGLDGLLGARISPLEFPQLVADIELGEVIELFERRVGNEIRCQSTAGAGVGAGVGDLRPLFLLHEELQELRRLVANGANPNRQMTIENCALRLVNCLGESATQC</sequence>
<accession>A0ABT3TGD8</accession>
<dbReference type="PANTHER" id="PTHR11669:SF8">
    <property type="entry name" value="DNA POLYMERASE III SUBUNIT DELTA"/>
    <property type="match status" value="1"/>
</dbReference>
<dbReference type="InterPro" id="IPR050238">
    <property type="entry name" value="DNA_Rep/Repair_Clamp_Loader"/>
</dbReference>